<dbReference type="RefSeq" id="WP_053043028.1">
    <property type="nucleotide sequence ID" value="NZ_CP059735.1"/>
</dbReference>
<dbReference type="EMBL" id="CP059735">
    <property type="protein sequence ID" value="WDE01635.1"/>
    <property type="molecule type" value="Genomic_DNA"/>
</dbReference>
<organism evidence="1 2">
    <name type="scientific">Thalassomonas actiniarum</name>
    <dbReference type="NCBI Taxonomy" id="485447"/>
    <lineage>
        <taxon>Bacteria</taxon>
        <taxon>Pseudomonadati</taxon>
        <taxon>Pseudomonadota</taxon>
        <taxon>Gammaproteobacteria</taxon>
        <taxon>Alteromonadales</taxon>
        <taxon>Colwelliaceae</taxon>
        <taxon>Thalassomonas</taxon>
    </lineage>
</organism>
<sequence>MTEQITEKNTVFTRGYFHPFNYNGKAMGPWLFVIVLQFDGDNKIIRQSDWINYTPRKDFLGGPNMNQQLLEQGQ</sequence>
<reference evidence="1 2" key="2">
    <citation type="journal article" date="2022" name="Mar. Drugs">
        <title>Bioassay-Guided Fractionation Leads to the Detection of Cholic Acid Generated by the Rare Thalassomonas sp.</title>
        <authorList>
            <person name="Pheiffer F."/>
            <person name="Schneider Y.K."/>
            <person name="Hansen E.H."/>
            <person name="Andersen J.H."/>
            <person name="Isaksson J."/>
            <person name="Busche T."/>
            <person name="R C."/>
            <person name="Kalinowski J."/>
            <person name="Zyl L.V."/>
            <person name="Trindade M."/>
        </authorList>
    </citation>
    <scope>NUCLEOTIDE SEQUENCE [LARGE SCALE GENOMIC DNA]</scope>
    <source>
        <strain evidence="1 2">A5K-106</strain>
    </source>
</reference>
<reference evidence="1 2" key="1">
    <citation type="journal article" date="2015" name="Genome Announc.">
        <title>Draft Genome Sequences of Marine Isolates of Thalassomonas viridans and Thalassomonas actiniarum.</title>
        <authorList>
            <person name="Olonade I."/>
            <person name="van Zyl L.J."/>
            <person name="Trindade M."/>
        </authorList>
    </citation>
    <scope>NUCLEOTIDE SEQUENCE [LARGE SCALE GENOMIC DNA]</scope>
    <source>
        <strain evidence="1 2">A5K-106</strain>
    </source>
</reference>
<dbReference type="KEGG" id="tact:SG35_014020"/>
<proteinExistence type="predicted"/>
<protein>
    <submittedName>
        <fullName evidence="1">Uncharacterized protein</fullName>
    </submittedName>
</protein>
<accession>A0AAF0C655</accession>
<name>A0AAF0C655_9GAMM</name>
<dbReference type="AlphaFoldDB" id="A0AAF0C655"/>
<dbReference type="Proteomes" id="UP000032568">
    <property type="component" value="Chromosome"/>
</dbReference>
<evidence type="ECO:0000313" key="1">
    <source>
        <dbReference type="EMBL" id="WDE01635.1"/>
    </source>
</evidence>
<keyword evidence="2" id="KW-1185">Reference proteome</keyword>
<evidence type="ECO:0000313" key="2">
    <source>
        <dbReference type="Proteomes" id="UP000032568"/>
    </source>
</evidence>
<gene>
    <name evidence="1" type="ORF">SG35_014020</name>
</gene>